<organism evidence="2 3">
    <name type="scientific">Nocardioides mesophilus</name>
    <dbReference type="NCBI Taxonomy" id="433659"/>
    <lineage>
        <taxon>Bacteria</taxon>
        <taxon>Bacillati</taxon>
        <taxon>Actinomycetota</taxon>
        <taxon>Actinomycetes</taxon>
        <taxon>Propionibacteriales</taxon>
        <taxon>Nocardioidaceae</taxon>
        <taxon>Nocardioides</taxon>
    </lineage>
</organism>
<accession>A0A7G9R8W9</accession>
<protein>
    <recommendedName>
        <fullName evidence="4">Terpene cyclase/mutase family protein</fullName>
    </recommendedName>
</protein>
<gene>
    <name evidence="2" type="ORF">H9L09_16230</name>
</gene>
<name>A0A7G9R8W9_9ACTN</name>
<dbReference type="RefSeq" id="WP_187577887.1">
    <property type="nucleotide sequence ID" value="NZ_CP060713.1"/>
</dbReference>
<keyword evidence="3" id="KW-1185">Reference proteome</keyword>
<dbReference type="SUPFAM" id="SSF81853">
    <property type="entry name" value="Family 10 polysaccharide lyase"/>
    <property type="match status" value="1"/>
</dbReference>
<dbReference type="EMBL" id="CP060713">
    <property type="protein sequence ID" value="QNN52044.1"/>
    <property type="molecule type" value="Genomic_DNA"/>
</dbReference>
<dbReference type="Proteomes" id="UP000515947">
    <property type="component" value="Chromosome"/>
</dbReference>
<evidence type="ECO:0000313" key="3">
    <source>
        <dbReference type="Proteomes" id="UP000515947"/>
    </source>
</evidence>
<keyword evidence="1" id="KW-0732">Signal</keyword>
<proteinExistence type="predicted"/>
<dbReference type="KEGG" id="nmes:H9L09_16230"/>
<dbReference type="Gene3D" id="1.50.10.20">
    <property type="match status" value="1"/>
</dbReference>
<sequence>MALSSATLTGLALAGPAPAALAAPAAAVSAPAATSAGSAASLVPDGADPRPVLVGADWLTGQLDASGLLHNDQYDFADYGLTADAGFALDAAGGHQGAVTAITDALAAHVDSYTTGVDFDAPDDVYAGAVAKVLSLATSQDRDPRTFGGEDLVSRMESVVLTGGRLNGRIKDVSAYGDYSNTIGQAFAARGLTAAGSPLADDATGFLLQQQCLAGYFRLTFAAETAAEQSCNAGVRADDPAGQADPDATSLATLQLIRIAALPGLDPALATRVDDAIGAATTWLRSRQQRNGALGGGTATEAANTNSTGLAGWVFGEAGETSAARRAAAWVRARQADEPRRCPSGLTAETGAIGYDDASVAAGRTGAIPVESRDQWRRASTQALPALRWAPAAAAPALRGPRDYVRAGRDARLVATGTAPGSRVCFVRGAKATARTAGSAGRAAADLRMPWGTRETTVSLRTGAGTIASTTVSVLGRARFSVELAQRSVPRRGIQTVTATGLAPGESVVVRYRGEQVRRTEADRRGRLTTRFRVGSRLGEVTVRVLGEFPHRDGAATFTVRR</sequence>
<feature type="signal peptide" evidence="1">
    <location>
        <begin position="1"/>
        <end position="22"/>
    </location>
</feature>
<feature type="chain" id="PRO_5028929627" description="Terpene cyclase/mutase family protein" evidence="1">
    <location>
        <begin position="23"/>
        <end position="562"/>
    </location>
</feature>
<reference evidence="2 3" key="1">
    <citation type="submission" date="2020-08" db="EMBL/GenBank/DDBJ databases">
        <title>Genome sequence of Nocardioides mesophilus KACC 16243T.</title>
        <authorList>
            <person name="Hyun D.-W."/>
            <person name="Bae J.-W."/>
        </authorList>
    </citation>
    <scope>NUCLEOTIDE SEQUENCE [LARGE SCALE GENOMIC DNA]</scope>
    <source>
        <strain evidence="2 3">KACC 16243</strain>
    </source>
</reference>
<evidence type="ECO:0008006" key="4">
    <source>
        <dbReference type="Google" id="ProtNLM"/>
    </source>
</evidence>
<evidence type="ECO:0000313" key="2">
    <source>
        <dbReference type="EMBL" id="QNN52044.1"/>
    </source>
</evidence>
<evidence type="ECO:0000256" key="1">
    <source>
        <dbReference type="SAM" id="SignalP"/>
    </source>
</evidence>
<dbReference type="AlphaFoldDB" id="A0A7G9R8W9"/>